<dbReference type="SMART" id="SM00044">
    <property type="entry name" value="CYCc"/>
    <property type="match status" value="1"/>
</dbReference>
<dbReference type="InterPro" id="IPR011644">
    <property type="entry name" value="Heme_NO-bd"/>
</dbReference>
<dbReference type="PANTHER" id="PTHR45655:SF13">
    <property type="entry name" value="SOLUBLE GUANYLATE CYCLASE GCY-32-RELATED"/>
    <property type="match status" value="1"/>
</dbReference>
<sequence>MICIFFSRKKSELDEHDSFLVFTRYDDLSTFSLVDAVSDTLGVPVEKVLEIFGEFFFDYCLRHGYDKMLRTLGSDMKSFIQNLDSLHSLLALSYKGISAPSFRCEDGPDGELILHYYSGRPGLYPIVKGVLKAVARDLFEQSVEMTVIEQNLEDIGCNQTQEHTAFSLKTLTEFHPDKVLLKASEFCSAFPYHIIFDRELRIKQCGDLVQKHSSFTLTDGMLLTSAFSIVHPKMVVSIENIRKFINAVFLLAICQNDNGKKTFLLKGQMIWLRESEHMIFIGSPRLTSLNELLEMNVYLADIPLYDVTRELVLLNQQRIAEIDIAKRLDETTAELKKISQALEVEKSKTESLLHQMLPRNVANALTNGKKVEAEKFDQVTVLFSDIVTFTNIASACNPMDIVNLLNDMYQRFDERTSQHNVYKVETIGDAYMIVSGVPEKTDNHAQPVANFALDMIEDAGLVRSPATGLPLQIRVGIHTGPVVAGVVGVKMPRYCLFGDTVNTASRMESHGVPGRIHLSPTTYQALRGWGYIFKHRGEMEIKGKGMMSTYFLCGHLNRCLTEPQDEFTELEVHRDTAAKTSCLDNSSLSHEILSNETILADTTSCASNVSKFLYTYNNADTDNDTYSKGYEKVTSHHLNSISESNDASKSTENHNTCSSSDSLPSLDNYQRRVSIKRSNLWLPNDNPILPCNVPFLDSNCKPAGNMEEVASSLSRPQERQIPHTEHCVVNDDFTQSEDGESSCYRSQRVLIPCALTVGEINRPHNLTLHNKHCPKTDTSTEICDLTVETTNIRPSGSHSRNSQNTLDIQILHSGLIHTSLTVTPTLPQSSHHCVAMSKSETFPLASSGQPKSTCTPSRSQGTLALRKDPTGKKAKKHNSKLCTVG</sequence>
<comment type="similarity">
    <text evidence="8">Belongs to the adenylyl cyclase class-4/guanylyl cyclase family.</text>
</comment>
<feature type="compositionally biased region" description="Polar residues" evidence="9">
    <location>
        <begin position="842"/>
        <end position="862"/>
    </location>
</feature>
<comment type="caution">
    <text evidence="11">The sequence shown here is derived from an EMBL/GenBank/DDBJ whole genome shotgun (WGS) entry which is preliminary data.</text>
</comment>
<dbReference type="InterPro" id="IPR038158">
    <property type="entry name" value="H-NOX_domain_sf"/>
</dbReference>
<dbReference type="InterPro" id="IPR001054">
    <property type="entry name" value="A/G_cyclase"/>
</dbReference>
<dbReference type="Proteomes" id="UP000678393">
    <property type="component" value="Unassembled WGS sequence"/>
</dbReference>
<evidence type="ECO:0000256" key="2">
    <source>
        <dbReference type="ARBA" id="ARBA00012202"/>
    </source>
</evidence>
<dbReference type="InterPro" id="IPR042463">
    <property type="entry name" value="HNOB_dom_associated_sf"/>
</dbReference>
<dbReference type="Gene3D" id="3.90.1520.10">
    <property type="entry name" value="H-NOX domain"/>
    <property type="match status" value="1"/>
</dbReference>
<dbReference type="FunFam" id="3.30.450.260:FF:000002">
    <property type="entry name" value="guanylate cyclase soluble subunit alpha-2"/>
    <property type="match status" value="1"/>
</dbReference>
<keyword evidence="12" id="KW-1185">Reference proteome</keyword>
<evidence type="ECO:0000313" key="12">
    <source>
        <dbReference type="Proteomes" id="UP000678393"/>
    </source>
</evidence>
<dbReference type="GO" id="GO:0070482">
    <property type="term" value="P:response to oxygen levels"/>
    <property type="evidence" value="ECO:0007669"/>
    <property type="project" value="TreeGrafter"/>
</dbReference>
<dbReference type="AlphaFoldDB" id="A0A8S3ZHN4"/>
<dbReference type="Gene3D" id="6.10.250.780">
    <property type="match status" value="1"/>
</dbReference>
<dbReference type="InterPro" id="IPR024096">
    <property type="entry name" value="NO_sig/Golgi_transp_ligand-bd"/>
</dbReference>
<dbReference type="GO" id="GO:0004383">
    <property type="term" value="F:guanylate cyclase activity"/>
    <property type="evidence" value="ECO:0007669"/>
    <property type="project" value="UniProtKB-EC"/>
</dbReference>
<keyword evidence="4" id="KW-0547">Nucleotide-binding</keyword>
<evidence type="ECO:0000256" key="7">
    <source>
        <dbReference type="ARBA" id="ARBA00023293"/>
    </source>
</evidence>
<dbReference type="SUPFAM" id="SSF55073">
    <property type="entry name" value="Nucleotide cyclase"/>
    <property type="match status" value="1"/>
</dbReference>
<evidence type="ECO:0000259" key="10">
    <source>
        <dbReference type="PROSITE" id="PS50125"/>
    </source>
</evidence>
<evidence type="ECO:0000256" key="1">
    <source>
        <dbReference type="ARBA" id="ARBA00004496"/>
    </source>
</evidence>
<name>A0A8S3ZHN4_9EUPU</name>
<comment type="subcellular location">
    <subcellularLocation>
        <location evidence="1">Cytoplasm</location>
    </subcellularLocation>
</comment>
<dbReference type="EC" id="4.6.1.2" evidence="2"/>
<keyword evidence="7" id="KW-0141">cGMP biosynthesis</keyword>
<keyword evidence="5" id="KW-0342">GTP-binding</keyword>
<dbReference type="PROSITE" id="PS00452">
    <property type="entry name" value="GUANYLATE_CYCLASE_1"/>
    <property type="match status" value="1"/>
</dbReference>
<dbReference type="Gene3D" id="3.30.450.260">
    <property type="entry name" value="Haem NO binding associated domain"/>
    <property type="match status" value="1"/>
</dbReference>
<dbReference type="PANTHER" id="PTHR45655">
    <property type="entry name" value="GUANYLATE CYCLASE SOLUBLE SUBUNIT BETA-2"/>
    <property type="match status" value="1"/>
</dbReference>
<reference evidence="11" key="1">
    <citation type="submission" date="2021-04" db="EMBL/GenBank/DDBJ databases">
        <authorList>
            <consortium name="Molecular Ecology Group"/>
        </authorList>
    </citation>
    <scope>NUCLEOTIDE SEQUENCE</scope>
</reference>
<accession>A0A8S3ZHN4</accession>
<dbReference type="InterPro" id="IPR029787">
    <property type="entry name" value="Nucleotide_cyclase"/>
</dbReference>
<evidence type="ECO:0000256" key="5">
    <source>
        <dbReference type="ARBA" id="ARBA00023134"/>
    </source>
</evidence>
<evidence type="ECO:0000256" key="8">
    <source>
        <dbReference type="RuleBase" id="RU000405"/>
    </source>
</evidence>
<feature type="region of interest" description="Disordered" evidence="9">
    <location>
        <begin position="637"/>
        <end position="664"/>
    </location>
</feature>
<evidence type="ECO:0000256" key="3">
    <source>
        <dbReference type="ARBA" id="ARBA00022490"/>
    </source>
</evidence>
<dbReference type="Pfam" id="PF07701">
    <property type="entry name" value="HNOBA"/>
    <property type="match status" value="1"/>
</dbReference>
<dbReference type="GO" id="GO:0008074">
    <property type="term" value="C:guanylate cyclase complex, soluble"/>
    <property type="evidence" value="ECO:0007669"/>
    <property type="project" value="TreeGrafter"/>
</dbReference>
<proteinExistence type="inferred from homology"/>
<dbReference type="GO" id="GO:0019934">
    <property type="term" value="P:cGMP-mediated signaling"/>
    <property type="evidence" value="ECO:0007669"/>
    <property type="project" value="TreeGrafter"/>
</dbReference>
<dbReference type="OrthoDB" id="6127067at2759"/>
<keyword evidence="3" id="KW-0963">Cytoplasm</keyword>
<organism evidence="11 12">
    <name type="scientific">Candidula unifasciata</name>
    <dbReference type="NCBI Taxonomy" id="100452"/>
    <lineage>
        <taxon>Eukaryota</taxon>
        <taxon>Metazoa</taxon>
        <taxon>Spiralia</taxon>
        <taxon>Lophotrochozoa</taxon>
        <taxon>Mollusca</taxon>
        <taxon>Gastropoda</taxon>
        <taxon>Heterobranchia</taxon>
        <taxon>Euthyneura</taxon>
        <taxon>Panpulmonata</taxon>
        <taxon>Eupulmonata</taxon>
        <taxon>Stylommatophora</taxon>
        <taxon>Helicina</taxon>
        <taxon>Helicoidea</taxon>
        <taxon>Geomitridae</taxon>
        <taxon>Candidula</taxon>
    </lineage>
</organism>
<feature type="domain" description="Guanylate cyclase" evidence="10">
    <location>
        <begin position="380"/>
        <end position="508"/>
    </location>
</feature>
<evidence type="ECO:0000256" key="4">
    <source>
        <dbReference type="ARBA" id="ARBA00022741"/>
    </source>
</evidence>
<dbReference type="FunFam" id="3.30.70.1230:FF:000007">
    <property type="entry name" value="Guanylate cyclase soluble subunit alpha-3"/>
    <property type="match status" value="1"/>
</dbReference>
<dbReference type="CDD" id="cd07302">
    <property type="entry name" value="CHD"/>
    <property type="match status" value="1"/>
</dbReference>
<feature type="region of interest" description="Disordered" evidence="9">
    <location>
        <begin position="842"/>
        <end position="885"/>
    </location>
</feature>
<dbReference type="Pfam" id="PF07700">
    <property type="entry name" value="HNOB"/>
    <property type="match status" value="1"/>
</dbReference>
<dbReference type="GO" id="GO:0005525">
    <property type="term" value="F:GTP binding"/>
    <property type="evidence" value="ECO:0007669"/>
    <property type="project" value="UniProtKB-KW"/>
</dbReference>
<evidence type="ECO:0000256" key="9">
    <source>
        <dbReference type="SAM" id="MobiDB-lite"/>
    </source>
</evidence>
<dbReference type="Gene3D" id="3.30.70.1230">
    <property type="entry name" value="Nucleotide cyclase"/>
    <property type="match status" value="1"/>
</dbReference>
<evidence type="ECO:0000313" key="11">
    <source>
        <dbReference type="EMBL" id="CAG5127190.1"/>
    </source>
</evidence>
<dbReference type="PROSITE" id="PS50125">
    <property type="entry name" value="GUANYLATE_CYCLASE_2"/>
    <property type="match status" value="1"/>
</dbReference>
<dbReference type="SUPFAM" id="SSF111126">
    <property type="entry name" value="Ligand-binding domain in the NO signalling and Golgi transport"/>
    <property type="match status" value="1"/>
</dbReference>
<protein>
    <recommendedName>
        <fullName evidence="2">guanylate cyclase</fullName>
        <ecNumber evidence="2">4.6.1.2</ecNumber>
    </recommendedName>
</protein>
<dbReference type="InterPro" id="IPR018297">
    <property type="entry name" value="A/G_cyclase_CS"/>
</dbReference>
<dbReference type="InterPro" id="IPR011645">
    <property type="entry name" value="HNOB_dom_associated"/>
</dbReference>
<dbReference type="GO" id="GO:0020037">
    <property type="term" value="F:heme binding"/>
    <property type="evidence" value="ECO:0007669"/>
    <property type="project" value="InterPro"/>
</dbReference>
<gene>
    <name evidence="11" type="ORF">CUNI_LOCUS12748</name>
</gene>
<dbReference type="Pfam" id="PF00211">
    <property type="entry name" value="Guanylate_cyc"/>
    <property type="match status" value="1"/>
</dbReference>
<evidence type="ECO:0000256" key="6">
    <source>
        <dbReference type="ARBA" id="ARBA00023239"/>
    </source>
</evidence>
<dbReference type="EMBL" id="CAJHNH020002602">
    <property type="protein sequence ID" value="CAG5127190.1"/>
    <property type="molecule type" value="Genomic_DNA"/>
</dbReference>
<keyword evidence="6 8" id="KW-0456">Lyase</keyword>